<proteinExistence type="predicted"/>
<accession>A0ABQ3K352</accession>
<sequence length="70" mass="7446">MSRLRSRIPQARAAAAEISSTTVASMPGTQLYLPPDLGNVADDFRGRAIADGAPLERIHRPQSVSFGLAL</sequence>
<keyword evidence="2" id="KW-1185">Reference proteome</keyword>
<evidence type="ECO:0000313" key="2">
    <source>
        <dbReference type="Proteomes" id="UP000649955"/>
    </source>
</evidence>
<comment type="caution">
    <text evidence="1">The sequence shown here is derived from an EMBL/GenBank/DDBJ whole genome shotgun (WGS) entry which is preliminary data.</text>
</comment>
<reference evidence="2" key="1">
    <citation type="journal article" date="2019" name="Int. J. Syst. Evol. Microbiol.">
        <title>The Global Catalogue of Microorganisms (GCM) 10K type strain sequencing project: providing services to taxonomists for standard genome sequencing and annotation.</title>
        <authorList>
            <consortium name="The Broad Institute Genomics Platform"/>
            <consortium name="The Broad Institute Genome Sequencing Center for Infectious Disease"/>
            <person name="Wu L."/>
            <person name="Ma J."/>
        </authorList>
    </citation>
    <scope>NUCLEOTIDE SEQUENCE [LARGE SCALE GENOMIC DNA]</scope>
    <source>
        <strain evidence="2">CGMCC 4.7680</strain>
    </source>
</reference>
<gene>
    <name evidence="1" type="ORF">GCM10017567_13710</name>
</gene>
<protein>
    <submittedName>
        <fullName evidence="1">Uncharacterized protein</fullName>
    </submittedName>
</protein>
<dbReference type="Proteomes" id="UP000649955">
    <property type="component" value="Unassembled WGS sequence"/>
</dbReference>
<organism evidence="1 2">
    <name type="scientific">Amycolatopsis bullii</name>
    <dbReference type="NCBI Taxonomy" id="941987"/>
    <lineage>
        <taxon>Bacteria</taxon>
        <taxon>Bacillati</taxon>
        <taxon>Actinomycetota</taxon>
        <taxon>Actinomycetes</taxon>
        <taxon>Pseudonocardiales</taxon>
        <taxon>Pseudonocardiaceae</taxon>
        <taxon>Amycolatopsis</taxon>
    </lineage>
</organism>
<dbReference type="EMBL" id="BNAW01000004">
    <property type="protein sequence ID" value="GHG00179.1"/>
    <property type="molecule type" value="Genomic_DNA"/>
</dbReference>
<name>A0ABQ3K352_9PSEU</name>
<evidence type="ECO:0000313" key="1">
    <source>
        <dbReference type="EMBL" id="GHG00179.1"/>
    </source>
</evidence>